<dbReference type="Pfam" id="PF01381">
    <property type="entry name" value="HTH_3"/>
    <property type="match status" value="1"/>
</dbReference>
<sequence>MAITADQIRAARALKNWSQADLAERVDMATPSIGNIESGKHNPTPQTQAAIIEAFEDAGIEFIDGGVRKKQDLVTIFEGDDCYLKLLDDVFRTLAKSKGEVLFSGSDETRSPPEVIEKLRAIRRSGIRMRSLVMENDTYLMGSLGEYRYMPKSVFVDSDVKVIFGDCIAYLVSWKDVWKVIILREPSISAEATRIFEFFWSVGQIPTTSTAEILYEEKTQ</sequence>
<reference evidence="2 3" key="1">
    <citation type="journal article" date="2013" name="ISME J.">
        <title>By their genes ye shall know them: genomic signatures of predatory bacteria.</title>
        <authorList>
            <person name="Pasternak Z."/>
            <person name="Pietrokovski S."/>
            <person name="Rotem O."/>
            <person name="Gophna U."/>
            <person name="Lurie-Weinberger M.N."/>
            <person name="Jurkevitch E."/>
        </authorList>
    </citation>
    <scope>NUCLEOTIDE SEQUENCE [LARGE SCALE GENOMIC DNA]</scope>
    <source>
        <strain evidence="2">EPB</strain>
    </source>
</reference>
<dbReference type="InterPro" id="IPR010982">
    <property type="entry name" value="Lambda_DNA-bd_dom_sf"/>
</dbReference>
<accession>M4VJV8</accession>
<evidence type="ECO:0000259" key="1">
    <source>
        <dbReference type="PROSITE" id="PS50943"/>
    </source>
</evidence>
<dbReference type="OrthoDB" id="3782725at2"/>
<dbReference type="EMBL" id="CP003538">
    <property type="protein sequence ID" value="AGH98351.1"/>
    <property type="molecule type" value="Genomic_DNA"/>
</dbReference>
<gene>
    <name evidence="2" type="ORF">A11S_1545</name>
</gene>
<dbReference type="HOGENOM" id="CLU_1303710_0_0_5"/>
<evidence type="ECO:0000313" key="3">
    <source>
        <dbReference type="Proteomes" id="UP000011932"/>
    </source>
</evidence>
<dbReference type="InterPro" id="IPR001387">
    <property type="entry name" value="Cro/C1-type_HTH"/>
</dbReference>
<proteinExistence type="predicted"/>
<dbReference type="SUPFAM" id="SSF47413">
    <property type="entry name" value="lambda repressor-like DNA-binding domains"/>
    <property type="match status" value="1"/>
</dbReference>
<dbReference type="CDD" id="cd00093">
    <property type="entry name" value="HTH_XRE"/>
    <property type="match status" value="1"/>
</dbReference>
<protein>
    <recommendedName>
        <fullName evidence="1">HTH cro/C1-type domain-containing protein</fullName>
    </recommendedName>
</protein>
<dbReference type="Proteomes" id="UP000011932">
    <property type="component" value="Chromosome"/>
</dbReference>
<organism evidence="2 3">
    <name type="scientific">Micavibrio aeruginosavorus EPB</name>
    <dbReference type="NCBI Taxonomy" id="349215"/>
    <lineage>
        <taxon>Bacteria</taxon>
        <taxon>Pseudomonadati</taxon>
        <taxon>Bdellovibrionota</taxon>
        <taxon>Bdellovibrionia</taxon>
        <taxon>Bdellovibrionales</taxon>
        <taxon>Pseudobdellovibrionaceae</taxon>
        <taxon>Micavibrio</taxon>
    </lineage>
</organism>
<dbReference type="SMART" id="SM00530">
    <property type="entry name" value="HTH_XRE"/>
    <property type="match status" value="1"/>
</dbReference>
<dbReference type="PROSITE" id="PS50943">
    <property type="entry name" value="HTH_CROC1"/>
    <property type="match status" value="1"/>
</dbReference>
<dbReference type="KEGG" id="man:A11S_1545"/>
<dbReference type="GO" id="GO:0003677">
    <property type="term" value="F:DNA binding"/>
    <property type="evidence" value="ECO:0007669"/>
    <property type="project" value="InterPro"/>
</dbReference>
<dbReference type="Gene3D" id="1.10.260.40">
    <property type="entry name" value="lambda repressor-like DNA-binding domains"/>
    <property type="match status" value="1"/>
</dbReference>
<evidence type="ECO:0000313" key="2">
    <source>
        <dbReference type="EMBL" id="AGH98351.1"/>
    </source>
</evidence>
<dbReference type="AlphaFoldDB" id="M4VJV8"/>
<name>M4VJV8_9BACT</name>
<dbReference type="RefSeq" id="WP_015467884.1">
    <property type="nucleotide sequence ID" value="NC_020812.1"/>
</dbReference>
<dbReference type="STRING" id="349215.A11S_1545"/>
<feature type="domain" description="HTH cro/C1-type" evidence="1">
    <location>
        <begin position="8"/>
        <end position="56"/>
    </location>
</feature>